<dbReference type="SUPFAM" id="SSF57756">
    <property type="entry name" value="Retrovirus zinc finger-like domains"/>
    <property type="match status" value="1"/>
</dbReference>
<organism evidence="1 2">
    <name type="scientific">Tanacetum coccineum</name>
    <dbReference type="NCBI Taxonomy" id="301880"/>
    <lineage>
        <taxon>Eukaryota</taxon>
        <taxon>Viridiplantae</taxon>
        <taxon>Streptophyta</taxon>
        <taxon>Embryophyta</taxon>
        <taxon>Tracheophyta</taxon>
        <taxon>Spermatophyta</taxon>
        <taxon>Magnoliopsida</taxon>
        <taxon>eudicotyledons</taxon>
        <taxon>Gunneridae</taxon>
        <taxon>Pentapetalae</taxon>
        <taxon>asterids</taxon>
        <taxon>campanulids</taxon>
        <taxon>Asterales</taxon>
        <taxon>Asteraceae</taxon>
        <taxon>Asteroideae</taxon>
        <taxon>Anthemideae</taxon>
        <taxon>Anthemidinae</taxon>
        <taxon>Tanacetum</taxon>
    </lineage>
</organism>
<dbReference type="Proteomes" id="UP001151760">
    <property type="component" value="Unassembled WGS sequence"/>
</dbReference>
<sequence length="139" mass="15624">MELHSLLQTAKQGITKSDVPSTSATPVLKRKVEYEIAPTSDPKEAVCFYCNIKGHWKCSCPKYLKGLKDGKVKKGGHSGMYMIELHNTTTLNSWVLDTWCGTHICVALQGLKESRRLKHRELNLVMGNMKITHVTRIGK</sequence>
<evidence type="ECO:0000313" key="2">
    <source>
        <dbReference type="Proteomes" id="UP001151760"/>
    </source>
</evidence>
<dbReference type="EMBL" id="BQNB010017430">
    <property type="protein sequence ID" value="GJT63083.1"/>
    <property type="molecule type" value="Genomic_DNA"/>
</dbReference>
<comment type="caution">
    <text evidence="1">The sequence shown here is derived from an EMBL/GenBank/DDBJ whole genome shotgun (WGS) entry which is preliminary data.</text>
</comment>
<evidence type="ECO:0000313" key="1">
    <source>
        <dbReference type="EMBL" id="GJT63083.1"/>
    </source>
</evidence>
<protein>
    <submittedName>
        <fullName evidence="1">Retrotransposon protein, putative, ty1-copia subclass</fullName>
    </submittedName>
</protein>
<reference evidence="1" key="2">
    <citation type="submission" date="2022-01" db="EMBL/GenBank/DDBJ databases">
        <authorList>
            <person name="Yamashiro T."/>
            <person name="Shiraishi A."/>
            <person name="Satake H."/>
            <person name="Nakayama K."/>
        </authorList>
    </citation>
    <scope>NUCLEOTIDE SEQUENCE</scope>
</reference>
<accession>A0ABQ5FJ98</accession>
<reference evidence="1" key="1">
    <citation type="journal article" date="2022" name="Int. J. Mol. Sci.">
        <title>Draft Genome of Tanacetum Coccineum: Genomic Comparison of Closely Related Tanacetum-Family Plants.</title>
        <authorList>
            <person name="Yamashiro T."/>
            <person name="Shiraishi A."/>
            <person name="Nakayama K."/>
            <person name="Satake H."/>
        </authorList>
    </citation>
    <scope>NUCLEOTIDE SEQUENCE</scope>
</reference>
<gene>
    <name evidence="1" type="ORF">Tco_1006616</name>
</gene>
<proteinExistence type="predicted"/>
<keyword evidence="2" id="KW-1185">Reference proteome</keyword>
<dbReference type="InterPro" id="IPR036875">
    <property type="entry name" value="Znf_CCHC_sf"/>
</dbReference>
<name>A0ABQ5FJ98_9ASTR</name>
<dbReference type="Gene3D" id="4.10.60.10">
    <property type="entry name" value="Zinc finger, CCHC-type"/>
    <property type="match status" value="1"/>
</dbReference>